<dbReference type="InterPro" id="IPR015421">
    <property type="entry name" value="PyrdxlP-dep_Trfase_major"/>
</dbReference>
<protein>
    <submittedName>
        <fullName evidence="4">PLP-dependent transferase</fullName>
    </submittedName>
</protein>
<dbReference type="InterPro" id="IPR005814">
    <property type="entry name" value="Aminotrans_3"/>
</dbReference>
<evidence type="ECO:0000256" key="2">
    <source>
        <dbReference type="ARBA" id="ARBA00022898"/>
    </source>
</evidence>
<organism evidence="4 5">
    <name type="scientific">Mycena belliarum</name>
    <dbReference type="NCBI Taxonomy" id="1033014"/>
    <lineage>
        <taxon>Eukaryota</taxon>
        <taxon>Fungi</taxon>
        <taxon>Dikarya</taxon>
        <taxon>Basidiomycota</taxon>
        <taxon>Agaricomycotina</taxon>
        <taxon>Agaricomycetes</taxon>
        <taxon>Agaricomycetidae</taxon>
        <taxon>Agaricales</taxon>
        <taxon>Marasmiineae</taxon>
        <taxon>Mycenaceae</taxon>
        <taxon>Mycena</taxon>
    </lineage>
</organism>
<evidence type="ECO:0000313" key="4">
    <source>
        <dbReference type="EMBL" id="KAJ7098556.1"/>
    </source>
</evidence>
<reference evidence="4" key="1">
    <citation type="submission" date="2023-03" db="EMBL/GenBank/DDBJ databases">
        <title>Massive genome expansion in bonnet fungi (Mycena s.s.) driven by repeated elements and novel gene families across ecological guilds.</title>
        <authorList>
            <consortium name="Lawrence Berkeley National Laboratory"/>
            <person name="Harder C.B."/>
            <person name="Miyauchi S."/>
            <person name="Viragh M."/>
            <person name="Kuo A."/>
            <person name="Thoen E."/>
            <person name="Andreopoulos B."/>
            <person name="Lu D."/>
            <person name="Skrede I."/>
            <person name="Drula E."/>
            <person name="Henrissat B."/>
            <person name="Morin E."/>
            <person name="Kohler A."/>
            <person name="Barry K."/>
            <person name="LaButti K."/>
            <person name="Morin E."/>
            <person name="Salamov A."/>
            <person name="Lipzen A."/>
            <person name="Mereny Z."/>
            <person name="Hegedus B."/>
            <person name="Baldrian P."/>
            <person name="Stursova M."/>
            <person name="Weitz H."/>
            <person name="Taylor A."/>
            <person name="Grigoriev I.V."/>
            <person name="Nagy L.G."/>
            <person name="Martin F."/>
            <person name="Kauserud H."/>
        </authorList>
    </citation>
    <scope>NUCLEOTIDE SEQUENCE</scope>
    <source>
        <strain evidence="4">CBHHK173m</strain>
    </source>
</reference>
<dbReference type="CDD" id="cd00610">
    <property type="entry name" value="OAT_like"/>
    <property type="match status" value="1"/>
</dbReference>
<dbReference type="InterPro" id="IPR015424">
    <property type="entry name" value="PyrdxlP-dep_Trfase"/>
</dbReference>
<gene>
    <name evidence="4" type="ORF">B0H15DRAFT_771931</name>
</gene>
<dbReference type="GO" id="GO:0005829">
    <property type="term" value="C:cytosol"/>
    <property type="evidence" value="ECO:0007669"/>
    <property type="project" value="TreeGrafter"/>
</dbReference>
<evidence type="ECO:0000256" key="1">
    <source>
        <dbReference type="ARBA" id="ARBA00008954"/>
    </source>
</evidence>
<keyword evidence="4" id="KW-0808">Transferase</keyword>
<dbReference type="GO" id="GO:0008483">
    <property type="term" value="F:transaminase activity"/>
    <property type="evidence" value="ECO:0007669"/>
    <property type="project" value="InterPro"/>
</dbReference>
<dbReference type="Gene3D" id="3.40.640.10">
    <property type="entry name" value="Type I PLP-dependent aspartate aminotransferase-like (Major domain)"/>
    <property type="match status" value="1"/>
</dbReference>
<name>A0AAD6XTI3_9AGAR</name>
<dbReference type="GO" id="GO:0030170">
    <property type="term" value="F:pyridoxal phosphate binding"/>
    <property type="evidence" value="ECO:0007669"/>
    <property type="project" value="InterPro"/>
</dbReference>
<dbReference type="Proteomes" id="UP001222325">
    <property type="component" value="Unassembled WGS sequence"/>
</dbReference>
<comment type="caution">
    <text evidence="4">The sequence shown here is derived from an EMBL/GenBank/DDBJ whole genome shotgun (WGS) entry which is preliminary data.</text>
</comment>
<keyword evidence="2 3" id="KW-0663">Pyridoxal phosphate</keyword>
<dbReference type="SUPFAM" id="SSF53383">
    <property type="entry name" value="PLP-dependent transferases"/>
    <property type="match status" value="1"/>
</dbReference>
<dbReference type="PANTHER" id="PTHR43094:SF1">
    <property type="entry name" value="AMINOTRANSFERASE CLASS-III"/>
    <property type="match status" value="1"/>
</dbReference>
<accession>A0AAD6XTI3</accession>
<dbReference type="AlphaFoldDB" id="A0AAD6XTI3"/>
<dbReference type="InterPro" id="IPR015422">
    <property type="entry name" value="PyrdxlP-dep_Trfase_small"/>
</dbReference>
<evidence type="ECO:0000256" key="3">
    <source>
        <dbReference type="RuleBase" id="RU003560"/>
    </source>
</evidence>
<dbReference type="EMBL" id="JARJCN010000008">
    <property type="protein sequence ID" value="KAJ7098556.1"/>
    <property type="molecule type" value="Genomic_DNA"/>
</dbReference>
<proteinExistence type="inferred from homology"/>
<evidence type="ECO:0000313" key="5">
    <source>
        <dbReference type="Proteomes" id="UP001222325"/>
    </source>
</evidence>
<dbReference type="Pfam" id="PF00202">
    <property type="entry name" value="Aminotran_3"/>
    <property type="match status" value="1"/>
</dbReference>
<keyword evidence="5" id="KW-1185">Reference proteome</keyword>
<dbReference type="PANTHER" id="PTHR43094">
    <property type="entry name" value="AMINOTRANSFERASE"/>
    <property type="match status" value="1"/>
</dbReference>
<dbReference type="Gene3D" id="3.90.1150.10">
    <property type="entry name" value="Aspartate Aminotransferase, domain 1"/>
    <property type="match status" value="1"/>
</dbReference>
<sequence>MSSLKSAVIHKTPVTPPLAVTAKGIRIYIEDGREIIDAIGGAAVACIGSGHPKVVEAICEQAKKLQYTFHPQLTNEPTELLSTYVTTKTGTDVFAYMGFAAGGTEAVESAIKTARQYFYEQGQTQRVHFIGREVSYHGASYGTIALAYNTARRAPYEGQLDTKTFHHVGSCHYKRFKTEGESSEKFIERRRQELEAKFLELGPDTVIAYVAETIVGASSGVVLPPTGYYAAMKSVCDKYGALLIYDEVMCGMGRSGHYHAWQALNEPAPDIQAIAKGLGAGYAPIGAILASKKVIDGMRAGPGVWQHGYTYQAHPISSAASLAVQQVIAEEGLLANIQKQGALLGRLLEEGLYSRRYVKPFVFDIRGVGGFWAVEFDSSATINNVEVTLALGGKRLGPLIEAKCMQQGNMMIFGMSGGGSLDGTVGDHCMFAPAFNVTEDEIRLIADIFVNAVESVIDAGVTETAKAVFA</sequence>
<comment type="similarity">
    <text evidence="1 3">Belongs to the class-III pyridoxal-phosphate-dependent aminotransferase family.</text>
</comment>